<feature type="transmembrane region" description="Helical" evidence="2">
    <location>
        <begin position="214"/>
        <end position="235"/>
    </location>
</feature>
<feature type="compositionally biased region" description="Polar residues" evidence="1">
    <location>
        <begin position="1"/>
        <end position="16"/>
    </location>
</feature>
<feature type="region of interest" description="Disordered" evidence="1">
    <location>
        <begin position="1"/>
        <end position="31"/>
    </location>
</feature>
<comment type="caution">
    <text evidence="3">The sequence shown here is derived from an EMBL/GenBank/DDBJ whole genome shotgun (WGS) entry which is preliminary data.</text>
</comment>
<feature type="transmembrane region" description="Helical" evidence="2">
    <location>
        <begin position="156"/>
        <end position="179"/>
    </location>
</feature>
<feature type="transmembrane region" description="Helical" evidence="2">
    <location>
        <begin position="42"/>
        <end position="62"/>
    </location>
</feature>
<feature type="transmembrane region" description="Helical" evidence="2">
    <location>
        <begin position="116"/>
        <end position="136"/>
    </location>
</feature>
<feature type="transmembrane region" description="Helical" evidence="2">
    <location>
        <begin position="82"/>
        <end position="104"/>
    </location>
</feature>
<gene>
    <name evidence="3" type="ORF">F5972_34330</name>
</gene>
<dbReference type="InterPro" id="IPR009339">
    <property type="entry name" value="DUF998"/>
</dbReference>
<proteinExistence type="predicted"/>
<dbReference type="EMBL" id="VYTZ01000021">
    <property type="protein sequence ID" value="KAA9373669.1"/>
    <property type="molecule type" value="Genomic_DNA"/>
</dbReference>
<accession>A0A5J5JRH9</accession>
<evidence type="ECO:0000256" key="2">
    <source>
        <dbReference type="SAM" id="Phobius"/>
    </source>
</evidence>
<keyword evidence="4" id="KW-1185">Reference proteome</keyword>
<feature type="transmembrane region" description="Helical" evidence="2">
    <location>
        <begin position="191"/>
        <end position="208"/>
    </location>
</feature>
<reference evidence="3 4" key="1">
    <citation type="submission" date="2019-09" db="EMBL/GenBank/DDBJ databases">
        <title>Screening of Novel Bioactive Compounds from Soil-Associated.</title>
        <authorList>
            <person name="Gong X."/>
        </authorList>
    </citation>
    <scope>NUCLEOTIDE SEQUENCE [LARGE SCALE GENOMIC DNA]</scope>
    <source>
        <strain evidence="3 4">Gxj-6</strain>
    </source>
</reference>
<organism evidence="3 4">
    <name type="scientific">Microbispora cellulosiformans</name>
    <dbReference type="NCBI Taxonomy" id="2614688"/>
    <lineage>
        <taxon>Bacteria</taxon>
        <taxon>Bacillati</taxon>
        <taxon>Actinomycetota</taxon>
        <taxon>Actinomycetes</taxon>
        <taxon>Streptosporangiales</taxon>
        <taxon>Streptosporangiaceae</taxon>
        <taxon>Microbispora</taxon>
    </lineage>
</organism>
<evidence type="ECO:0000313" key="3">
    <source>
        <dbReference type="EMBL" id="KAA9373669.1"/>
    </source>
</evidence>
<dbReference type="Pfam" id="PF06197">
    <property type="entry name" value="DUF998"/>
    <property type="match status" value="1"/>
</dbReference>
<dbReference type="Proteomes" id="UP000327011">
    <property type="component" value="Unassembled WGS sequence"/>
</dbReference>
<dbReference type="RefSeq" id="WP_150939892.1">
    <property type="nucleotide sequence ID" value="NZ_VYTZ01000021.1"/>
</dbReference>
<sequence length="243" mass="24288">MTSTRVTTPDSGSRTAGTIPASASSGRATRTGAAAPASTRTLLACGVAAAPVFGIVSLAQAFTRAGFDLLRHPLSMLSTGDLGWLQISNFLVTAALTVAGAVGLRRVMRGLQGGTWAPRLILVQGLMMAASGVFVLDPGDGFPAGTPAGPGTMSWHGLLHLASGSVAFAALAAACFVLGRHYSRAGRSGHAFTSRLGGLAVVLGNGWAMSGGWAGSLALCVGVLTAMAWLSVVAATKRAALAG</sequence>
<evidence type="ECO:0000256" key="1">
    <source>
        <dbReference type="SAM" id="MobiDB-lite"/>
    </source>
</evidence>
<dbReference type="AlphaFoldDB" id="A0A5J5JRH9"/>
<evidence type="ECO:0000313" key="4">
    <source>
        <dbReference type="Proteomes" id="UP000327011"/>
    </source>
</evidence>
<name>A0A5J5JRH9_9ACTN</name>
<feature type="compositionally biased region" description="Low complexity" evidence="1">
    <location>
        <begin position="20"/>
        <end position="31"/>
    </location>
</feature>
<keyword evidence="2" id="KW-0472">Membrane</keyword>
<keyword evidence="2" id="KW-0812">Transmembrane</keyword>
<keyword evidence="2" id="KW-1133">Transmembrane helix</keyword>
<protein>
    <submittedName>
        <fullName evidence="3">DUF998 domain-containing protein</fullName>
    </submittedName>
</protein>